<dbReference type="EMBL" id="JAAMPC010000007">
    <property type="protein sequence ID" value="KAG2304416.1"/>
    <property type="molecule type" value="Genomic_DNA"/>
</dbReference>
<organism evidence="2 3">
    <name type="scientific">Brassica carinata</name>
    <name type="common">Ethiopian mustard</name>
    <name type="synonym">Abyssinian cabbage</name>
    <dbReference type="NCBI Taxonomy" id="52824"/>
    <lineage>
        <taxon>Eukaryota</taxon>
        <taxon>Viridiplantae</taxon>
        <taxon>Streptophyta</taxon>
        <taxon>Embryophyta</taxon>
        <taxon>Tracheophyta</taxon>
        <taxon>Spermatophyta</taxon>
        <taxon>Magnoliopsida</taxon>
        <taxon>eudicotyledons</taxon>
        <taxon>Gunneridae</taxon>
        <taxon>Pentapetalae</taxon>
        <taxon>rosids</taxon>
        <taxon>malvids</taxon>
        <taxon>Brassicales</taxon>
        <taxon>Brassicaceae</taxon>
        <taxon>Brassiceae</taxon>
        <taxon>Brassica</taxon>
    </lineage>
</organism>
<feature type="region of interest" description="Disordered" evidence="1">
    <location>
        <begin position="46"/>
        <end position="80"/>
    </location>
</feature>
<feature type="compositionally biased region" description="Basic and acidic residues" evidence="1">
    <location>
        <begin position="115"/>
        <end position="132"/>
    </location>
</feature>
<accession>A0A8X7V953</accession>
<feature type="compositionally biased region" description="Basic and acidic residues" evidence="1">
    <location>
        <begin position="46"/>
        <end position="64"/>
    </location>
</feature>
<feature type="compositionally biased region" description="Basic and acidic residues" evidence="1">
    <location>
        <begin position="142"/>
        <end position="167"/>
    </location>
</feature>
<feature type="region of interest" description="Disordered" evidence="1">
    <location>
        <begin position="95"/>
        <end position="167"/>
    </location>
</feature>
<gene>
    <name evidence="2" type="ORF">Bca52824_033067</name>
</gene>
<sequence>MQPRPRIRLVLFASSRTGVTYRTTQAAHPAASVHPYGLERLKNKVERPGTEVRKSRPVCGRERSGAYTGWSYPRGEDGSIRTATRGQLCARQMTRAGSEQYGRPGRTATYVRDGVPARERDPYDDPNARPDLRGQSNPRVFGKFDQHSERAASFARQEKPVRDQLRE</sequence>
<reference evidence="2 3" key="1">
    <citation type="submission" date="2020-02" db="EMBL/GenBank/DDBJ databases">
        <authorList>
            <person name="Ma Q."/>
            <person name="Huang Y."/>
            <person name="Song X."/>
            <person name="Pei D."/>
        </authorList>
    </citation>
    <scope>NUCLEOTIDE SEQUENCE [LARGE SCALE GENOMIC DNA]</scope>
    <source>
        <strain evidence="2">Sxm20200214</strain>
        <tissue evidence="2">Leaf</tissue>
    </source>
</reference>
<protein>
    <submittedName>
        <fullName evidence="2">Uncharacterized protein</fullName>
    </submittedName>
</protein>
<dbReference type="Proteomes" id="UP000886595">
    <property type="component" value="Unassembled WGS sequence"/>
</dbReference>
<evidence type="ECO:0000313" key="3">
    <source>
        <dbReference type="Proteomes" id="UP000886595"/>
    </source>
</evidence>
<evidence type="ECO:0000313" key="2">
    <source>
        <dbReference type="EMBL" id="KAG2304416.1"/>
    </source>
</evidence>
<comment type="caution">
    <text evidence="2">The sequence shown here is derived from an EMBL/GenBank/DDBJ whole genome shotgun (WGS) entry which is preliminary data.</text>
</comment>
<keyword evidence="3" id="KW-1185">Reference proteome</keyword>
<dbReference type="AlphaFoldDB" id="A0A8X7V953"/>
<proteinExistence type="predicted"/>
<evidence type="ECO:0000256" key="1">
    <source>
        <dbReference type="SAM" id="MobiDB-lite"/>
    </source>
</evidence>
<name>A0A8X7V953_BRACI</name>